<evidence type="ECO:0000313" key="2">
    <source>
        <dbReference type="Proteomes" id="UP001165960"/>
    </source>
</evidence>
<dbReference type="EMBL" id="QTSX02007314">
    <property type="protein sequence ID" value="KAJ9048830.1"/>
    <property type="molecule type" value="Genomic_DNA"/>
</dbReference>
<dbReference type="Proteomes" id="UP001165960">
    <property type="component" value="Unassembled WGS sequence"/>
</dbReference>
<keyword evidence="2" id="KW-1185">Reference proteome</keyword>
<name>A0ACC2RFH9_9FUNG</name>
<protein>
    <submittedName>
        <fullName evidence="1">Uncharacterized protein</fullName>
    </submittedName>
</protein>
<accession>A0ACC2RFH9</accession>
<proteinExistence type="predicted"/>
<reference evidence="1" key="1">
    <citation type="submission" date="2022-04" db="EMBL/GenBank/DDBJ databases">
        <title>Genome of the entomopathogenic fungus Entomophthora muscae.</title>
        <authorList>
            <person name="Elya C."/>
            <person name="Lovett B.R."/>
            <person name="Lee E."/>
            <person name="Macias A.M."/>
            <person name="Hajek A.E."/>
            <person name="De Bivort B.L."/>
            <person name="Kasson M.T."/>
            <person name="De Fine Licht H.H."/>
            <person name="Stajich J.E."/>
        </authorList>
    </citation>
    <scope>NUCLEOTIDE SEQUENCE</scope>
    <source>
        <strain evidence="1">Berkeley</strain>
    </source>
</reference>
<evidence type="ECO:0000313" key="1">
    <source>
        <dbReference type="EMBL" id="KAJ9048830.1"/>
    </source>
</evidence>
<comment type="caution">
    <text evidence="1">The sequence shown here is derived from an EMBL/GenBank/DDBJ whole genome shotgun (WGS) entry which is preliminary data.</text>
</comment>
<organism evidence="1 2">
    <name type="scientific">Entomophthora muscae</name>
    <dbReference type="NCBI Taxonomy" id="34485"/>
    <lineage>
        <taxon>Eukaryota</taxon>
        <taxon>Fungi</taxon>
        <taxon>Fungi incertae sedis</taxon>
        <taxon>Zoopagomycota</taxon>
        <taxon>Entomophthoromycotina</taxon>
        <taxon>Entomophthoromycetes</taxon>
        <taxon>Entomophthorales</taxon>
        <taxon>Entomophthoraceae</taxon>
        <taxon>Entomophthora</taxon>
    </lineage>
</organism>
<sequence>MPGLANFLPKPKNVVTKGSQPNNTHTKDSKTPENFSSFNCFMMFPEEMLEGDEDNLHTEKYPEILPKAKEFDSQLCSKHPNDSRPEISVNVILKSSRACCESPKIQKQVPDDIEGCHEMKTEESEETDWNPSCDTQLKPKTTTGKDKANPTQSILEDSWSPVEEYNTNQLNLHNTAKSKNATISPNQVKDET</sequence>
<gene>
    <name evidence="1" type="ORF">DSO57_1030726</name>
</gene>